<keyword evidence="3 6" id="KW-0238">DNA-binding</keyword>
<evidence type="ECO:0000313" key="6">
    <source>
        <dbReference type="EMBL" id="SFH61128.1"/>
    </source>
</evidence>
<evidence type="ECO:0000259" key="5">
    <source>
        <dbReference type="PROSITE" id="PS50931"/>
    </source>
</evidence>
<dbReference type="InterPro" id="IPR000847">
    <property type="entry name" value="LysR_HTH_N"/>
</dbReference>
<dbReference type="Pfam" id="PF03466">
    <property type="entry name" value="LysR_substrate"/>
    <property type="match status" value="1"/>
</dbReference>
<dbReference type="SUPFAM" id="SSF46785">
    <property type="entry name" value="Winged helix' DNA-binding domain"/>
    <property type="match status" value="1"/>
</dbReference>
<dbReference type="InterPro" id="IPR036390">
    <property type="entry name" value="WH_DNA-bd_sf"/>
</dbReference>
<dbReference type="STRING" id="442341.SAMN04487959_106208"/>
<evidence type="ECO:0000256" key="2">
    <source>
        <dbReference type="ARBA" id="ARBA00023015"/>
    </source>
</evidence>
<dbReference type="Gene3D" id="3.40.190.290">
    <property type="match status" value="1"/>
</dbReference>
<comment type="similarity">
    <text evidence="1">Belongs to the LysR transcriptional regulatory family.</text>
</comment>
<proteinExistence type="inferred from homology"/>
<organism evidence="6 7">
    <name type="scientific">Modicisalibacter xianhensis</name>
    <dbReference type="NCBI Taxonomy" id="442341"/>
    <lineage>
        <taxon>Bacteria</taxon>
        <taxon>Pseudomonadati</taxon>
        <taxon>Pseudomonadota</taxon>
        <taxon>Gammaproteobacteria</taxon>
        <taxon>Oceanospirillales</taxon>
        <taxon>Halomonadaceae</taxon>
        <taxon>Modicisalibacter</taxon>
    </lineage>
</organism>
<dbReference type="PRINTS" id="PR00039">
    <property type="entry name" value="HTHLYSR"/>
</dbReference>
<sequence>MNVRHLTFRLLQVFTTVVRTGSVSEEARQLHLTQPTVSQQLRRLTEAVGESLLQNSQGRLMPTEAGRELYRASREVLGRFDDFQDYLTALRGGKRGRFSIALVSTAQYVLPRLLGPFSQSFPEVNVTLHIGNRRQVLTRFEHQDDDLYVFSHPPSLDQALAGRFLRNPLVVVAPHTHRFAGREQVAMHDLLDERFLLREPGSATRMLFESWLQEHGLSLGPTLQMASNEAIRVGVAAGLGLAVLSEHVLPPEHPDLAILPVRDFPVESYWQFIVRLDQRLSHAALGFLRFAAGHLDECVEPRFLANELHVMLGTLEKPVDEV</sequence>
<keyword evidence="7" id="KW-1185">Reference proteome</keyword>
<evidence type="ECO:0000256" key="4">
    <source>
        <dbReference type="ARBA" id="ARBA00023163"/>
    </source>
</evidence>
<dbReference type="Proteomes" id="UP000199040">
    <property type="component" value="Unassembled WGS sequence"/>
</dbReference>
<dbReference type="EMBL" id="FOPY01000006">
    <property type="protein sequence ID" value="SFH61128.1"/>
    <property type="molecule type" value="Genomic_DNA"/>
</dbReference>
<keyword evidence="2" id="KW-0805">Transcription regulation</keyword>
<dbReference type="SUPFAM" id="SSF53850">
    <property type="entry name" value="Periplasmic binding protein-like II"/>
    <property type="match status" value="1"/>
</dbReference>
<dbReference type="AlphaFoldDB" id="A0A1I3BFR7"/>
<dbReference type="InterPro" id="IPR005119">
    <property type="entry name" value="LysR_subst-bd"/>
</dbReference>
<dbReference type="RefSeq" id="WP_092845893.1">
    <property type="nucleotide sequence ID" value="NZ_FOPY01000006.1"/>
</dbReference>
<accession>A0A1I3BFR7</accession>
<dbReference type="Gene3D" id="1.10.10.10">
    <property type="entry name" value="Winged helix-like DNA-binding domain superfamily/Winged helix DNA-binding domain"/>
    <property type="match status" value="1"/>
</dbReference>
<dbReference type="GO" id="GO:0003700">
    <property type="term" value="F:DNA-binding transcription factor activity"/>
    <property type="evidence" value="ECO:0007669"/>
    <property type="project" value="InterPro"/>
</dbReference>
<dbReference type="PANTHER" id="PTHR30126">
    <property type="entry name" value="HTH-TYPE TRANSCRIPTIONAL REGULATOR"/>
    <property type="match status" value="1"/>
</dbReference>
<evidence type="ECO:0000313" key="7">
    <source>
        <dbReference type="Proteomes" id="UP000199040"/>
    </source>
</evidence>
<dbReference type="Pfam" id="PF00126">
    <property type="entry name" value="HTH_1"/>
    <property type="match status" value="1"/>
</dbReference>
<dbReference type="InterPro" id="IPR036388">
    <property type="entry name" value="WH-like_DNA-bd_sf"/>
</dbReference>
<protein>
    <submittedName>
        <fullName evidence="6">DNA-binding transcriptional regulator, LysR family</fullName>
    </submittedName>
</protein>
<dbReference type="PROSITE" id="PS50931">
    <property type="entry name" value="HTH_LYSR"/>
    <property type="match status" value="1"/>
</dbReference>
<feature type="domain" description="HTH lysR-type" evidence="5">
    <location>
        <begin position="6"/>
        <end position="63"/>
    </location>
</feature>
<dbReference type="PANTHER" id="PTHR30126:SF5">
    <property type="entry name" value="HTH-TYPE TRANSCRIPTIONAL ACTIVATOR CMPR"/>
    <property type="match status" value="1"/>
</dbReference>
<evidence type="ECO:0000256" key="1">
    <source>
        <dbReference type="ARBA" id="ARBA00009437"/>
    </source>
</evidence>
<name>A0A1I3BFR7_9GAMM</name>
<reference evidence="6 7" key="1">
    <citation type="submission" date="2016-10" db="EMBL/GenBank/DDBJ databases">
        <authorList>
            <person name="de Groot N.N."/>
        </authorList>
    </citation>
    <scope>NUCLEOTIDE SEQUENCE [LARGE SCALE GENOMIC DNA]</scope>
    <source>
        <strain evidence="6 7">CGMCC 1.6848</strain>
    </source>
</reference>
<keyword evidence="4" id="KW-0804">Transcription</keyword>
<dbReference type="GO" id="GO:0000976">
    <property type="term" value="F:transcription cis-regulatory region binding"/>
    <property type="evidence" value="ECO:0007669"/>
    <property type="project" value="TreeGrafter"/>
</dbReference>
<evidence type="ECO:0000256" key="3">
    <source>
        <dbReference type="ARBA" id="ARBA00023125"/>
    </source>
</evidence>
<gene>
    <name evidence="6" type="ORF">SAMN04487959_106208</name>
</gene>